<sequence>MQDLRLSGGDFEELLTGKNDYNMRINLEQIKDGTDSEAHATPTSTASNSPKGSPEAANGVVPQRCGYRTGKCQNLQAVKRNGKLHKLCEFHREKANQNQKKLDRKKRMLRYSPYEMQLPSDEEPVKVEEDSPRSMEDFDVYAPIPTSLEEAPLALGCEELLIFYNLMTFDINQHMAPSSASSMMQSQTSMYTYASTV</sequence>
<protein>
    <submittedName>
        <fullName evidence="2">Uncharacterized protein</fullName>
    </submittedName>
</protein>
<feature type="compositionally biased region" description="Basic and acidic residues" evidence="1">
    <location>
        <begin position="29"/>
        <end position="38"/>
    </location>
</feature>
<dbReference type="EMBL" id="SPLM01000145">
    <property type="protein sequence ID" value="TMW56796.1"/>
    <property type="molecule type" value="Genomic_DNA"/>
</dbReference>
<feature type="region of interest" description="Disordered" evidence="1">
    <location>
        <begin position="26"/>
        <end position="59"/>
    </location>
</feature>
<evidence type="ECO:0000313" key="2">
    <source>
        <dbReference type="EMBL" id="TMW56796.1"/>
    </source>
</evidence>
<accession>A0A8K1C587</accession>
<feature type="compositionally biased region" description="Polar residues" evidence="1">
    <location>
        <begin position="41"/>
        <end position="51"/>
    </location>
</feature>
<reference evidence="2" key="1">
    <citation type="submission" date="2019-03" db="EMBL/GenBank/DDBJ databases">
        <title>Long read genome sequence of the mycoparasitic Pythium oligandrum ATCC 38472 isolated from sugarbeet rhizosphere.</title>
        <authorList>
            <person name="Gaulin E."/>
        </authorList>
    </citation>
    <scope>NUCLEOTIDE SEQUENCE</scope>
    <source>
        <strain evidence="2">ATCC 38472_TT</strain>
    </source>
</reference>
<dbReference type="Proteomes" id="UP000794436">
    <property type="component" value="Unassembled WGS sequence"/>
</dbReference>
<gene>
    <name evidence="2" type="ORF">Poli38472_006806</name>
</gene>
<organism evidence="2 3">
    <name type="scientific">Pythium oligandrum</name>
    <name type="common">Mycoparasitic fungus</name>
    <dbReference type="NCBI Taxonomy" id="41045"/>
    <lineage>
        <taxon>Eukaryota</taxon>
        <taxon>Sar</taxon>
        <taxon>Stramenopiles</taxon>
        <taxon>Oomycota</taxon>
        <taxon>Peronosporomycetes</taxon>
        <taxon>Pythiales</taxon>
        <taxon>Pythiaceae</taxon>
        <taxon>Pythium</taxon>
    </lineage>
</organism>
<proteinExistence type="predicted"/>
<evidence type="ECO:0000313" key="3">
    <source>
        <dbReference type="Proteomes" id="UP000794436"/>
    </source>
</evidence>
<evidence type="ECO:0000256" key="1">
    <source>
        <dbReference type="SAM" id="MobiDB-lite"/>
    </source>
</evidence>
<name>A0A8K1C587_PYTOL</name>
<dbReference type="AlphaFoldDB" id="A0A8K1C587"/>
<dbReference type="OrthoDB" id="67672at2759"/>
<keyword evidence="3" id="KW-1185">Reference proteome</keyword>
<comment type="caution">
    <text evidence="2">The sequence shown here is derived from an EMBL/GenBank/DDBJ whole genome shotgun (WGS) entry which is preliminary data.</text>
</comment>